<dbReference type="OrthoDB" id="8449377at2"/>
<reference evidence="2 3" key="1">
    <citation type="journal article" date="2014" name="Front. Genet.">
        <title>Genome and metabolic network of "Candidatus Phaeomarinobacter ectocarpi" Ec32, a new candidate genus of Alphaproteobacteria frequently associated with brown algae.</title>
        <authorList>
            <person name="Dittami S.M."/>
            <person name="Barbeyron T."/>
            <person name="Boyen C."/>
            <person name="Cambefort J."/>
            <person name="Collet G."/>
            <person name="Delage L."/>
            <person name="Gobet A."/>
            <person name="Groisillier A."/>
            <person name="Leblanc C."/>
            <person name="Michel G."/>
            <person name="Scornet D."/>
            <person name="Siegel A."/>
            <person name="Tapia J.E."/>
            <person name="Tonon T."/>
        </authorList>
    </citation>
    <scope>NUCLEOTIDE SEQUENCE [LARGE SCALE GENOMIC DNA]</scope>
    <source>
        <strain evidence="2 3">Ec32</strain>
    </source>
</reference>
<feature type="chain" id="PRO_5004958844" evidence="1">
    <location>
        <begin position="21"/>
        <end position="115"/>
    </location>
</feature>
<dbReference type="AlphaFoldDB" id="X5MDP2"/>
<sequence>MKLIFATLAALGFMTGVALADPMASFYENTVNVTGADGAERSVLINADGSYSQVMGDTTLDGTWEIAGEEACFSSAATAETGPYCVEAAERAVGDTWELTAPDGSAESATLVAGR</sequence>
<keyword evidence="1" id="KW-0732">Signal</keyword>
<keyword evidence="3" id="KW-1185">Reference proteome</keyword>
<protein>
    <submittedName>
        <fullName evidence="2">Uncharacterized protein</fullName>
    </submittedName>
</protein>
<dbReference type="Proteomes" id="UP000032160">
    <property type="component" value="Chromosome I"/>
</dbReference>
<dbReference type="HOGENOM" id="CLU_2155914_0_0_5"/>
<dbReference type="RefSeq" id="WP_043949546.1">
    <property type="nucleotide sequence ID" value="NZ_HG966617.1"/>
</dbReference>
<dbReference type="STRING" id="1458461.BN1012_Phect435"/>
<dbReference type="KEGG" id="pect:BN1012_Phect435"/>
<evidence type="ECO:0000313" key="2">
    <source>
        <dbReference type="EMBL" id="CDO58649.1"/>
    </source>
</evidence>
<name>X5MDP2_9HYPH</name>
<accession>X5MDP2</accession>
<feature type="signal peptide" evidence="1">
    <location>
        <begin position="1"/>
        <end position="20"/>
    </location>
</feature>
<organism evidence="2 3">
    <name type="scientific">Candidatus Phaeomarinibacter ectocarpi</name>
    <dbReference type="NCBI Taxonomy" id="1458461"/>
    <lineage>
        <taxon>Bacteria</taxon>
        <taxon>Pseudomonadati</taxon>
        <taxon>Pseudomonadota</taxon>
        <taxon>Alphaproteobacteria</taxon>
        <taxon>Hyphomicrobiales</taxon>
        <taxon>Parvibaculaceae</taxon>
        <taxon>Candidatus Phaeomarinibacter</taxon>
    </lineage>
</organism>
<proteinExistence type="predicted"/>
<evidence type="ECO:0000256" key="1">
    <source>
        <dbReference type="SAM" id="SignalP"/>
    </source>
</evidence>
<evidence type="ECO:0000313" key="3">
    <source>
        <dbReference type="Proteomes" id="UP000032160"/>
    </source>
</evidence>
<dbReference type="EMBL" id="HG966617">
    <property type="protein sequence ID" value="CDO58649.1"/>
    <property type="molecule type" value="Genomic_DNA"/>
</dbReference>
<gene>
    <name evidence="2" type="ORF">BN1012_Phect435</name>
</gene>